<sequence>MNQDARPRSLDIFEATQAARSAFEKCTSMEALMHDEWAENRLLDFNLWAAGVGASSASASNLDHRLANQPAARAVVLGLLSALSAFIQHCVEIGSGKDAFDGEDGTQSNIHLNQDQLSGEPGPFALWSDDSDSNNSDEGNAMSPRSPSRQAMADVESSIDQLIRLGTLIRSSGTLARLRKADLNFTMRDYEHLNDEDYKHSPKVDISDLRALKAHLVTSLFLRPAQALKSKPRGGECPSDFMKYPELLEDKHRQTIDRLIFANLRRRNRFLYAKRHAGKLALPLKVGEAENATFKMEDPIAPDNAVQRATKTEEANTKEVKVKPTEQSLTTPSEGTVDGRALRDITQAQSQRSLSLKSVSLTKSGWPHPPQVAKDRATFQCPCCYQTLARRESKQMFWRSHLSRDIHPFTCIFPDCAAETPLFISRNAWKTHMQLEHRSSKYWVCLACTDAENSEVFLRREDFLSHMDTQHGEAMSATDISKLSTICERTAPITIRNCPLCILPNQDQDDKFDPDVILNHIADHIHEFSLLSLPWLDTPPGRRGHASTAAMQRVQNWLNDDEANNDGDLTGTTDLPASTDNDMLPLYFAGSADTSSGGHQEVSSPGSILSFHSQSTGGLDEEESTIYAVARKAVNLVIGQSHRRVDSYRSNLSKLARHQVIFYCDDSSSMNQGTRFSDQREIAHRMARIYELLPSKHRSIDFRLIHIPRMPGFIQTAAYMDVFLKTATPRGNNKIGTNLAANLLRPWVYDAIASGSGLKGPIIVYCFTGGCPNQESPSVFKDEILRCAAFLESHGYDRNCTSFNLFNAAWQL</sequence>
<gene>
    <name evidence="2" type="ORF">CCMA1212_001833</name>
</gene>
<dbReference type="GeneID" id="300573697"/>
<evidence type="ECO:0000313" key="3">
    <source>
        <dbReference type="Proteomes" id="UP001642720"/>
    </source>
</evidence>
<evidence type="ECO:0000256" key="1">
    <source>
        <dbReference type="SAM" id="MobiDB-lite"/>
    </source>
</evidence>
<accession>A0ABY2HE62</accession>
<evidence type="ECO:0008006" key="4">
    <source>
        <dbReference type="Google" id="ProtNLM"/>
    </source>
</evidence>
<keyword evidence="3" id="KW-1185">Reference proteome</keyword>
<dbReference type="PANTHER" id="PTHR35391:SF7">
    <property type="entry name" value="C2H2-TYPE DOMAIN-CONTAINING PROTEIN"/>
    <property type="match status" value="1"/>
</dbReference>
<proteinExistence type="predicted"/>
<comment type="caution">
    <text evidence="2">The sequence shown here is derived from an EMBL/GenBank/DDBJ whole genome shotgun (WGS) entry which is preliminary data.</text>
</comment>
<dbReference type="EMBL" id="PPTA01000002">
    <property type="protein sequence ID" value="TFB05982.1"/>
    <property type="molecule type" value="Genomic_DNA"/>
</dbReference>
<reference evidence="2 3" key="1">
    <citation type="submission" date="2018-01" db="EMBL/GenBank/DDBJ databases">
        <title>Genome characterization of the sugarcane-associated fungus Trichoderma ghanense CCMA-1212 and their application in lignocelulose bioconversion.</title>
        <authorList>
            <person name="Steindorff A.S."/>
            <person name="Mendes T.D."/>
            <person name="Vilela E.S.D."/>
            <person name="Rodrigues D.S."/>
            <person name="Formighieri E.F."/>
            <person name="Melo I.S."/>
            <person name="Favaro L.C.L."/>
        </authorList>
    </citation>
    <scope>NUCLEOTIDE SEQUENCE [LARGE SCALE GENOMIC DNA]</scope>
    <source>
        <strain evidence="2 3">CCMA-1212</strain>
    </source>
</reference>
<organism evidence="2 3">
    <name type="scientific">Trichoderma ghanense</name>
    <dbReference type="NCBI Taxonomy" id="65468"/>
    <lineage>
        <taxon>Eukaryota</taxon>
        <taxon>Fungi</taxon>
        <taxon>Dikarya</taxon>
        <taxon>Ascomycota</taxon>
        <taxon>Pezizomycotina</taxon>
        <taxon>Sordariomycetes</taxon>
        <taxon>Hypocreomycetidae</taxon>
        <taxon>Hypocreales</taxon>
        <taxon>Hypocreaceae</taxon>
        <taxon>Trichoderma</taxon>
    </lineage>
</organism>
<dbReference type="PANTHER" id="PTHR35391">
    <property type="entry name" value="C2H2-TYPE DOMAIN-CONTAINING PROTEIN-RELATED"/>
    <property type="match status" value="1"/>
</dbReference>
<name>A0ABY2HE62_9HYPO</name>
<dbReference type="Proteomes" id="UP001642720">
    <property type="component" value="Unassembled WGS sequence"/>
</dbReference>
<dbReference type="RefSeq" id="XP_073562183.1">
    <property type="nucleotide sequence ID" value="XM_073699247.1"/>
</dbReference>
<feature type="region of interest" description="Disordered" evidence="1">
    <location>
        <begin position="121"/>
        <end position="153"/>
    </location>
</feature>
<evidence type="ECO:0000313" key="2">
    <source>
        <dbReference type="EMBL" id="TFB05982.1"/>
    </source>
</evidence>
<protein>
    <recommendedName>
        <fullName evidence="4">C2H2-type domain-containing protein</fullName>
    </recommendedName>
</protein>